<reference evidence="1" key="1">
    <citation type="submission" date="2019-08" db="EMBL/GenBank/DDBJ databases">
        <title>The genome of the North American firefly Photinus pyralis.</title>
        <authorList>
            <consortium name="Photinus pyralis genome working group"/>
            <person name="Fallon T.R."/>
            <person name="Sander Lower S.E."/>
            <person name="Weng J.-K."/>
        </authorList>
    </citation>
    <scope>NUCLEOTIDE SEQUENCE</scope>
    <source>
        <strain evidence="1">TRF0915ILg1</strain>
        <tissue evidence="1">Whole body</tissue>
    </source>
</reference>
<organism evidence="1 2">
    <name type="scientific">Ignelater luminosus</name>
    <name type="common">Cucubano</name>
    <name type="synonym">Pyrophorus luminosus</name>
    <dbReference type="NCBI Taxonomy" id="2038154"/>
    <lineage>
        <taxon>Eukaryota</taxon>
        <taxon>Metazoa</taxon>
        <taxon>Ecdysozoa</taxon>
        <taxon>Arthropoda</taxon>
        <taxon>Hexapoda</taxon>
        <taxon>Insecta</taxon>
        <taxon>Pterygota</taxon>
        <taxon>Neoptera</taxon>
        <taxon>Endopterygota</taxon>
        <taxon>Coleoptera</taxon>
        <taxon>Polyphaga</taxon>
        <taxon>Elateriformia</taxon>
        <taxon>Elateroidea</taxon>
        <taxon>Elateridae</taxon>
        <taxon>Agrypninae</taxon>
        <taxon>Pyrophorini</taxon>
        <taxon>Ignelater</taxon>
    </lineage>
</organism>
<keyword evidence="2" id="KW-1185">Reference proteome</keyword>
<proteinExistence type="predicted"/>
<comment type="caution">
    <text evidence="1">The sequence shown here is derived from an EMBL/GenBank/DDBJ whole genome shotgun (WGS) entry which is preliminary data.</text>
</comment>
<evidence type="ECO:0000313" key="2">
    <source>
        <dbReference type="Proteomes" id="UP000801492"/>
    </source>
</evidence>
<evidence type="ECO:0000313" key="1">
    <source>
        <dbReference type="EMBL" id="KAF2892364.1"/>
    </source>
</evidence>
<accession>A0A8K0GAK1</accession>
<gene>
    <name evidence="1" type="ORF">ILUMI_13813</name>
</gene>
<dbReference type="AlphaFoldDB" id="A0A8K0GAK1"/>
<dbReference type="EMBL" id="VTPC01008781">
    <property type="protein sequence ID" value="KAF2892364.1"/>
    <property type="molecule type" value="Genomic_DNA"/>
</dbReference>
<sequence>MSCGKNIGDVEFKRLSEPRKATISFNEKSKYEPSLQSNDTIESDDLAEREIVEKEVEVSRKKRKLNIVRRDRTKMCVRIAILWQKEAGRPGRKLGDPTVVDLKQLKYSQDGKIQYKLRHTDADWQEFNQTSVKLNSQDFSLLPDLKMIRRPIKKKKLITCRL</sequence>
<dbReference type="Proteomes" id="UP000801492">
    <property type="component" value="Unassembled WGS sequence"/>
</dbReference>
<protein>
    <submittedName>
        <fullName evidence="1">Uncharacterized protein</fullName>
    </submittedName>
</protein>
<name>A0A8K0GAK1_IGNLU</name>